<dbReference type="Pfam" id="PF20167">
    <property type="entry name" value="Transposase_32"/>
    <property type="match status" value="1"/>
</dbReference>
<dbReference type="InterPro" id="IPR046796">
    <property type="entry name" value="Transposase_32_dom"/>
</dbReference>
<gene>
    <name evidence="3" type="ORF">E5676_scaffold943G00200</name>
    <name evidence="2" type="ORF">E6C27_scaffold37G001590</name>
</gene>
<evidence type="ECO:0000313" key="2">
    <source>
        <dbReference type="EMBL" id="KAA0065846.1"/>
    </source>
</evidence>
<protein>
    <recommendedName>
        <fullName evidence="1">Putative plant transposon protein domain-containing protein</fullName>
    </recommendedName>
</protein>
<dbReference type="OrthoDB" id="1114110at2759"/>
<dbReference type="Proteomes" id="UP000321947">
    <property type="component" value="Unassembled WGS sequence"/>
</dbReference>
<comment type="caution">
    <text evidence="2">The sequence shown here is derived from an EMBL/GenBank/DDBJ whole genome shotgun (WGS) entry which is preliminary data.</text>
</comment>
<feature type="domain" description="Putative plant transposon protein" evidence="1">
    <location>
        <begin position="28"/>
        <end position="166"/>
    </location>
</feature>
<evidence type="ECO:0000313" key="5">
    <source>
        <dbReference type="Proteomes" id="UP000321947"/>
    </source>
</evidence>
<evidence type="ECO:0000313" key="4">
    <source>
        <dbReference type="Proteomes" id="UP000321393"/>
    </source>
</evidence>
<evidence type="ECO:0000313" key="3">
    <source>
        <dbReference type="EMBL" id="TYK24055.1"/>
    </source>
</evidence>
<evidence type="ECO:0000259" key="1">
    <source>
        <dbReference type="Pfam" id="PF20167"/>
    </source>
</evidence>
<dbReference type="AlphaFoldDB" id="A0A5A7VHL4"/>
<dbReference type="EMBL" id="SSTE01001190">
    <property type="protein sequence ID" value="KAA0065846.1"/>
    <property type="molecule type" value="Genomic_DNA"/>
</dbReference>
<accession>A0A5A7VHL4</accession>
<reference evidence="4 5" key="1">
    <citation type="submission" date="2019-08" db="EMBL/GenBank/DDBJ databases">
        <title>Draft genome sequences of two oriental melons (Cucumis melo L. var makuwa).</title>
        <authorList>
            <person name="Kwon S.-Y."/>
        </authorList>
    </citation>
    <scope>NUCLEOTIDE SEQUENCE [LARGE SCALE GENOMIC DNA]</scope>
    <source>
        <strain evidence="5">cv. Chang Bougi</strain>
        <strain evidence="4">cv. SW 3</strain>
        <tissue evidence="2">Leaf</tissue>
    </source>
</reference>
<name>A0A5A7VHL4_CUCMM</name>
<proteinExistence type="predicted"/>
<sequence>MVQRRIADEVNIFDKNQSYMSIVDLIERAGLSKTISNVGSFYPQLMREFIVNLLDEFNDPSSPDYQTVHIRGFKFVISPIVINGFLENVVDIDYSSSSPSTDVLAFVLSSGTLSAWPVNGIPTVALSIKYAILHKIGIANWFPSSHASSVSAALGTFLYQICNDNKLFRDFSSLLLHLNATVITASDALGFDPKTLSLSYILFQGSHVSYIDHDMHQSRDPRIFDTSDWDESIEGFFVDRELTSQIVNSLATKSRALYNSINMLLERRLEVDSLICHLKSFAPSTSQREHGSDLHFFPVQRGSSSSSSMVQVEGWLMM</sequence>
<organism evidence="2 4">
    <name type="scientific">Cucumis melo var. makuwa</name>
    <name type="common">Oriental melon</name>
    <dbReference type="NCBI Taxonomy" id="1194695"/>
    <lineage>
        <taxon>Eukaryota</taxon>
        <taxon>Viridiplantae</taxon>
        <taxon>Streptophyta</taxon>
        <taxon>Embryophyta</taxon>
        <taxon>Tracheophyta</taxon>
        <taxon>Spermatophyta</taxon>
        <taxon>Magnoliopsida</taxon>
        <taxon>eudicotyledons</taxon>
        <taxon>Gunneridae</taxon>
        <taxon>Pentapetalae</taxon>
        <taxon>rosids</taxon>
        <taxon>fabids</taxon>
        <taxon>Cucurbitales</taxon>
        <taxon>Cucurbitaceae</taxon>
        <taxon>Benincaseae</taxon>
        <taxon>Cucumis</taxon>
    </lineage>
</organism>
<dbReference type="Proteomes" id="UP000321393">
    <property type="component" value="Unassembled WGS sequence"/>
</dbReference>
<dbReference type="EMBL" id="SSTD01004087">
    <property type="protein sequence ID" value="TYK24055.1"/>
    <property type="molecule type" value="Genomic_DNA"/>
</dbReference>